<evidence type="ECO:0000256" key="1">
    <source>
        <dbReference type="ARBA" id="ARBA00023015"/>
    </source>
</evidence>
<dbReference type="InterPro" id="IPR036390">
    <property type="entry name" value="WH_DNA-bd_sf"/>
</dbReference>
<accession>A0A0B4D727</accession>
<dbReference type="EMBL" id="JWSZ01000001">
    <property type="protein sequence ID" value="KIC59980.1"/>
    <property type="molecule type" value="Genomic_DNA"/>
</dbReference>
<evidence type="ECO:0000259" key="4">
    <source>
        <dbReference type="PROSITE" id="PS50987"/>
    </source>
</evidence>
<keyword evidence="2" id="KW-0238">DNA-binding</keyword>
<dbReference type="InterPro" id="IPR001845">
    <property type="entry name" value="HTH_ArsR_DNA-bd_dom"/>
</dbReference>
<organism evidence="5 6">
    <name type="scientific">Microbacterium hominis</name>
    <dbReference type="NCBI Taxonomy" id="162426"/>
    <lineage>
        <taxon>Bacteria</taxon>
        <taxon>Bacillati</taxon>
        <taxon>Actinomycetota</taxon>
        <taxon>Actinomycetes</taxon>
        <taxon>Micrococcales</taxon>
        <taxon>Microbacteriaceae</taxon>
        <taxon>Microbacterium</taxon>
    </lineage>
</organism>
<dbReference type="InterPro" id="IPR051081">
    <property type="entry name" value="HTH_MetalResp_TranReg"/>
</dbReference>
<dbReference type="PANTHER" id="PTHR33154">
    <property type="entry name" value="TRANSCRIPTIONAL REGULATOR, ARSR FAMILY"/>
    <property type="match status" value="1"/>
</dbReference>
<keyword evidence="1" id="KW-0805">Transcription regulation</keyword>
<dbReference type="SMART" id="SM00418">
    <property type="entry name" value="HTH_ARSR"/>
    <property type="match status" value="1"/>
</dbReference>
<comment type="caution">
    <text evidence="5">The sequence shown here is derived from an EMBL/GenBank/DDBJ whole genome shotgun (WGS) entry which is preliminary data.</text>
</comment>
<feature type="domain" description="HTH arsR-type" evidence="4">
    <location>
        <begin position="24"/>
        <end position="115"/>
    </location>
</feature>
<dbReference type="SUPFAM" id="SSF46785">
    <property type="entry name" value="Winged helix' DNA-binding domain"/>
    <property type="match status" value="1"/>
</dbReference>
<dbReference type="Pfam" id="PF01022">
    <property type="entry name" value="HTH_5"/>
    <property type="match status" value="1"/>
</dbReference>
<dbReference type="GO" id="GO:0003700">
    <property type="term" value="F:DNA-binding transcription factor activity"/>
    <property type="evidence" value="ECO:0007669"/>
    <property type="project" value="InterPro"/>
</dbReference>
<dbReference type="Gene3D" id="1.10.10.10">
    <property type="entry name" value="Winged helix-like DNA-binding domain superfamily/Winged helix DNA-binding domain"/>
    <property type="match status" value="1"/>
</dbReference>
<sequence>MPTLLPLLTNTADGCRSTAPANALTADEAEMLARTFKALGDPTRVRLLSLIAASPGGEACICDLTAPVGLSQPTVSHHMKLLVDAGLATREQRGRWAYFRVVTDALDQAANALRP</sequence>
<proteinExistence type="predicted"/>
<dbReference type="AlphaFoldDB" id="A0A0B4D727"/>
<dbReference type="InterPro" id="IPR018334">
    <property type="entry name" value="ArsR_HTH"/>
</dbReference>
<evidence type="ECO:0000313" key="5">
    <source>
        <dbReference type="EMBL" id="KIC59980.1"/>
    </source>
</evidence>
<dbReference type="InterPro" id="IPR011991">
    <property type="entry name" value="ArsR-like_HTH"/>
</dbReference>
<protein>
    <submittedName>
        <fullName evidence="5">ArsR family transcriptional regulator</fullName>
    </submittedName>
</protein>
<reference evidence="5 6" key="1">
    <citation type="submission" date="2014-12" db="EMBL/GenBank/DDBJ databases">
        <title>Genome sequencing of Microbacterium hominis TPW29.</title>
        <authorList>
            <person name="Tan P.W."/>
            <person name="Chan K.-G."/>
        </authorList>
    </citation>
    <scope>NUCLEOTIDE SEQUENCE [LARGE SCALE GENOMIC DNA]</scope>
    <source>
        <strain evidence="5 6">TPW29</strain>
    </source>
</reference>
<dbReference type="NCBIfam" id="NF033788">
    <property type="entry name" value="HTH_metalloreg"/>
    <property type="match status" value="1"/>
</dbReference>
<dbReference type="PRINTS" id="PR00778">
    <property type="entry name" value="HTHARSR"/>
</dbReference>
<dbReference type="GO" id="GO:0003677">
    <property type="term" value="F:DNA binding"/>
    <property type="evidence" value="ECO:0007669"/>
    <property type="project" value="UniProtKB-KW"/>
</dbReference>
<evidence type="ECO:0000256" key="2">
    <source>
        <dbReference type="ARBA" id="ARBA00023125"/>
    </source>
</evidence>
<gene>
    <name evidence="5" type="ORF">RM52_00760</name>
</gene>
<dbReference type="PROSITE" id="PS50987">
    <property type="entry name" value="HTH_ARSR_2"/>
    <property type="match status" value="1"/>
</dbReference>
<keyword evidence="3" id="KW-0804">Transcription</keyword>
<evidence type="ECO:0000256" key="3">
    <source>
        <dbReference type="ARBA" id="ARBA00023163"/>
    </source>
</evidence>
<dbReference type="Proteomes" id="UP000031202">
    <property type="component" value="Unassembled WGS sequence"/>
</dbReference>
<dbReference type="PANTHER" id="PTHR33154:SF18">
    <property type="entry name" value="ARSENICAL RESISTANCE OPERON REPRESSOR"/>
    <property type="match status" value="1"/>
</dbReference>
<dbReference type="PROSITE" id="PS00846">
    <property type="entry name" value="HTH_ARSR_1"/>
    <property type="match status" value="1"/>
</dbReference>
<dbReference type="InterPro" id="IPR036388">
    <property type="entry name" value="WH-like_DNA-bd_sf"/>
</dbReference>
<name>A0A0B4D727_9MICO</name>
<dbReference type="CDD" id="cd00090">
    <property type="entry name" value="HTH_ARSR"/>
    <property type="match status" value="1"/>
</dbReference>
<evidence type="ECO:0000313" key="6">
    <source>
        <dbReference type="Proteomes" id="UP000031202"/>
    </source>
</evidence>
<dbReference type="RefSeq" id="WP_039411646.1">
    <property type="nucleotide sequence ID" value="NZ_JWSZ01000001.1"/>
</dbReference>